<feature type="transmembrane region" description="Helical" evidence="1">
    <location>
        <begin position="77"/>
        <end position="96"/>
    </location>
</feature>
<organism evidence="3">
    <name type="scientific">Strongyloides stercoralis</name>
    <name type="common">Threadworm</name>
    <dbReference type="NCBI Taxonomy" id="6248"/>
    <lineage>
        <taxon>Eukaryota</taxon>
        <taxon>Metazoa</taxon>
        <taxon>Ecdysozoa</taxon>
        <taxon>Nematoda</taxon>
        <taxon>Chromadorea</taxon>
        <taxon>Rhabditida</taxon>
        <taxon>Tylenchina</taxon>
        <taxon>Panagrolaimomorpha</taxon>
        <taxon>Strongyloidoidea</taxon>
        <taxon>Strongyloididae</taxon>
        <taxon>Strongyloides</taxon>
    </lineage>
</organism>
<evidence type="ECO:0000313" key="4">
    <source>
        <dbReference type="WBParaSite" id="TCONS_00015593.p1"/>
    </source>
</evidence>
<reference evidence="3" key="1">
    <citation type="submission" date="2015-08" db="UniProtKB">
        <authorList>
            <consortium name="WormBaseParasite"/>
        </authorList>
    </citation>
    <scope>IDENTIFICATION</scope>
</reference>
<dbReference type="WBParaSite" id="TCONS_00015593.p1">
    <property type="protein sequence ID" value="TCONS_00015593.p1"/>
    <property type="gene ID" value="XLOC_010144"/>
</dbReference>
<keyword evidence="2" id="KW-1185">Reference proteome</keyword>
<name>A0A0K0E485_STRER</name>
<keyword evidence="1" id="KW-1133">Transmembrane helix</keyword>
<dbReference type="AlphaFoldDB" id="A0A0K0E485"/>
<evidence type="ECO:0000313" key="2">
    <source>
        <dbReference type="Proteomes" id="UP000035681"/>
    </source>
</evidence>
<dbReference type="Proteomes" id="UP000035681">
    <property type="component" value="Unplaced"/>
</dbReference>
<keyword evidence="1" id="KW-0812">Transmembrane</keyword>
<sequence>MIYSLTKNKSQFVLSNNGRINLKSDDLFINIKSKIQCFGSNFYLFISIFILNVIMSYKSEVFENGVILNTYLMMRFYFNLNILSIPCVLGGFIQSLKSLFENDYFPNGDITKNYLYIKSL</sequence>
<protein>
    <submittedName>
        <fullName evidence="3 4">Uncharacterized protein</fullName>
    </submittedName>
</protein>
<proteinExistence type="predicted"/>
<evidence type="ECO:0000313" key="3">
    <source>
        <dbReference type="WBParaSite" id="SSTP_0000430400.1"/>
    </source>
</evidence>
<accession>A0A0K0E485</accession>
<keyword evidence="1" id="KW-0472">Membrane</keyword>
<feature type="transmembrane region" description="Helical" evidence="1">
    <location>
        <begin position="38"/>
        <end position="57"/>
    </location>
</feature>
<dbReference type="WBParaSite" id="SSTP_0000430400.1">
    <property type="protein sequence ID" value="SSTP_0000430400.1"/>
    <property type="gene ID" value="SSTP_0000430400"/>
</dbReference>
<evidence type="ECO:0000256" key="1">
    <source>
        <dbReference type="SAM" id="Phobius"/>
    </source>
</evidence>